<organism evidence="8 9">
    <name type="scientific">Spizella passerina</name>
    <name type="common">Chipping sparrow</name>
    <dbReference type="NCBI Taxonomy" id="40210"/>
    <lineage>
        <taxon>Eukaryota</taxon>
        <taxon>Metazoa</taxon>
        <taxon>Chordata</taxon>
        <taxon>Craniata</taxon>
        <taxon>Vertebrata</taxon>
        <taxon>Euteleostomi</taxon>
        <taxon>Archelosauria</taxon>
        <taxon>Archosauria</taxon>
        <taxon>Dinosauria</taxon>
        <taxon>Saurischia</taxon>
        <taxon>Theropoda</taxon>
        <taxon>Coelurosauria</taxon>
        <taxon>Aves</taxon>
        <taxon>Neognathae</taxon>
        <taxon>Neoaves</taxon>
        <taxon>Telluraves</taxon>
        <taxon>Australaves</taxon>
        <taxon>Passeriformes</taxon>
        <taxon>Passerellidae</taxon>
        <taxon>Spizella</taxon>
    </lineage>
</organism>
<dbReference type="Pfam" id="PF12799">
    <property type="entry name" value="LRR_4"/>
    <property type="match status" value="1"/>
</dbReference>
<dbReference type="FunFam" id="3.80.10.10:FF:001219">
    <property type="entry name" value="Serine/threonine-protein kinase 11-interacting protein"/>
    <property type="match status" value="1"/>
</dbReference>
<keyword evidence="3" id="KW-0433">Leucine-rich repeat</keyword>
<feature type="compositionally biased region" description="Acidic residues" evidence="5">
    <location>
        <begin position="484"/>
        <end position="517"/>
    </location>
</feature>
<evidence type="ECO:0000256" key="3">
    <source>
        <dbReference type="ARBA" id="ARBA00022614"/>
    </source>
</evidence>
<keyword evidence="2" id="KW-0963">Cytoplasm</keyword>
<feature type="region of interest" description="Disordered" evidence="5">
    <location>
        <begin position="434"/>
        <end position="517"/>
    </location>
</feature>
<feature type="region of interest" description="Disordered" evidence="5">
    <location>
        <begin position="366"/>
        <end position="394"/>
    </location>
</feature>
<dbReference type="InterPro" id="IPR032675">
    <property type="entry name" value="LRR_dom_sf"/>
</dbReference>
<dbReference type="InterPro" id="IPR031782">
    <property type="entry name" value="LIP1_N"/>
</dbReference>
<dbReference type="Pfam" id="PF15904">
    <property type="entry name" value="LIP1"/>
    <property type="match status" value="1"/>
</dbReference>
<feature type="domain" description="Serine/threonine-protein kinase 11-interacting protein PH" evidence="7">
    <location>
        <begin position="517"/>
        <end position="583"/>
    </location>
</feature>
<dbReference type="FunFam" id="3.80.10.10:FF:000658">
    <property type="entry name" value="Serine/threonine-protein kinase 11-interacting protein"/>
    <property type="match status" value="1"/>
</dbReference>
<dbReference type="PANTHER" id="PTHR15454">
    <property type="entry name" value="NISCHARIN RELATED"/>
    <property type="match status" value="1"/>
</dbReference>
<feature type="non-terminal residue" evidence="8">
    <location>
        <position position="584"/>
    </location>
</feature>
<dbReference type="OrthoDB" id="7451790at2759"/>
<dbReference type="Pfam" id="PF25357">
    <property type="entry name" value="PH_S11IP"/>
    <property type="match status" value="1"/>
</dbReference>
<dbReference type="EMBL" id="WBNQ01088968">
    <property type="protein sequence ID" value="NXX71774.1"/>
    <property type="molecule type" value="Genomic_DNA"/>
</dbReference>
<feature type="non-terminal residue" evidence="8">
    <location>
        <position position="1"/>
    </location>
</feature>
<dbReference type="Proteomes" id="UP000618746">
    <property type="component" value="Unassembled WGS sequence"/>
</dbReference>
<dbReference type="GO" id="GO:0008104">
    <property type="term" value="P:intracellular protein localization"/>
    <property type="evidence" value="ECO:0007669"/>
    <property type="project" value="TreeGrafter"/>
</dbReference>
<proteinExistence type="predicted"/>
<dbReference type="PANTHER" id="PTHR15454:SF69">
    <property type="entry name" value="SERINE_THREONINE-PROTEIN KINASE 11-INTERACTING PROTEIN"/>
    <property type="match status" value="1"/>
</dbReference>
<dbReference type="InterPro" id="IPR025875">
    <property type="entry name" value="Leu-rich_rpt_4"/>
</dbReference>
<dbReference type="PROSITE" id="PS51450">
    <property type="entry name" value="LRR"/>
    <property type="match status" value="3"/>
</dbReference>
<evidence type="ECO:0000259" key="6">
    <source>
        <dbReference type="Pfam" id="PF15904"/>
    </source>
</evidence>
<protein>
    <submittedName>
        <fullName evidence="8">S11IP protein</fullName>
    </submittedName>
</protein>
<reference evidence="8" key="1">
    <citation type="submission" date="2020-02" db="EMBL/GenBank/DDBJ databases">
        <title>Bird 10,000 Genomes (B10K) Project - Family phase.</title>
        <authorList>
            <person name="Zhang G."/>
        </authorList>
    </citation>
    <scope>NUCLEOTIDE SEQUENCE</scope>
    <source>
        <strain evidence="8">B10K-DU-023-52</strain>
        <tissue evidence="8">Mixed tissue sample</tissue>
    </source>
</reference>
<evidence type="ECO:0000256" key="2">
    <source>
        <dbReference type="ARBA" id="ARBA00022490"/>
    </source>
</evidence>
<evidence type="ECO:0000256" key="1">
    <source>
        <dbReference type="ARBA" id="ARBA00004496"/>
    </source>
</evidence>
<name>A0A852K442_SPIPA</name>
<dbReference type="InterPro" id="IPR001611">
    <property type="entry name" value="Leu-rich_rpt"/>
</dbReference>
<feature type="domain" description="LKB1 serine/threonine kinase interacting protein 1 N-terminal" evidence="6">
    <location>
        <begin position="1"/>
        <end position="73"/>
    </location>
</feature>
<keyword evidence="4" id="KW-0677">Repeat</keyword>
<keyword evidence="9" id="KW-1185">Reference proteome</keyword>
<accession>A0A852K442</accession>
<dbReference type="Gene3D" id="3.80.10.10">
    <property type="entry name" value="Ribonuclease Inhibitor"/>
    <property type="match status" value="2"/>
</dbReference>
<comment type="subcellular location">
    <subcellularLocation>
        <location evidence="1">Cytoplasm</location>
    </subcellularLocation>
</comment>
<dbReference type="GO" id="GO:0005737">
    <property type="term" value="C:cytoplasm"/>
    <property type="evidence" value="ECO:0007669"/>
    <property type="project" value="UniProtKB-SubCell"/>
</dbReference>
<evidence type="ECO:0000259" key="7">
    <source>
        <dbReference type="Pfam" id="PF25357"/>
    </source>
</evidence>
<dbReference type="SUPFAM" id="SSF52058">
    <property type="entry name" value="L domain-like"/>
    <property type="match status" value="1"/>
</dbReference>
<dbReference type="InterPro" id="IPR057292">
    <property type="entry name" value="PH_S11IP"/>
</dbReference>
<dbReference type="AlphaFoldDB" id="A0A852K442"/>
<comment type="caution">
    <text evidence="8">The sequence shown here is derived from an EMBL/GenBank/DDBJ whole genome shotgun (WGS) entry which is preliminary data.</text>
</comment>
<feature type="compositionally biased region" description="Basic residues" evidence="5">
    <location>
        <begin position="366"/>
        <end position="378"/>
    </location>
</feature>
<evidence type="ECO:0000256" key="5">
    <source>
        <dbReference type="SAM" id="MobiDB-lite"/>
    </source>
</evidence>
<evidence type="ECO:0000313" key="9">
    <source>
        <dbReference type="Proteomes" id="UP000618746"/>
    </source>
</evidence>
<evidence type="ECO:0000313" key="8">
    <source>
        <dbReference type="EMBL" id="NXX71774.1"/>
    </source>
</evidence>
<evidence type="ECO:0000256" key="4">
    <source>
        <dbReference type="ARBA" id="ARBA00022737"/>
    </source>
</evidence>
<gene>
    <name evidence="8" type="primary">Stk11ip</name>
    <name evidence="8" type="ORF">SPIPAS_R03274</name>
</gene>
<sequence length="584" mass="65333">GDLVLDGSSTLTLLTSTLQHLTQVFEQHLGSRNQNRGFVALPSHPAETAAILQAQFLFDVLQKTHSLKLVHVPNCVLQSAVKIFPFKSLRHLEVSIDGKSGFESVPPHCLRGLRFVYSQLESLTCCKCISTLEEIISACGGDLSCALPWLELQTVNFSYNSITALDDSLQLLNALRVLDLSHNKIQDCEHYLTTLTELEYLNLAYNFLSKVPTLGIFSRSKLVTLILRNNELDSINGVEQLVNLQHLDVAYNLLLEHAQLAPLSTLHCLKKLYLEGNPIWFHQNHRSAALAHVSPRAAFSNFFLDGEPLSSSDLMHLPRLVQSVSQSIHTSTSEKTVLDRSALESSCAADFSDSQSPSENVAIRVPRKKSKGKVKVRRASISEPSDTEHEPQALPLSAGLVLEHQKEMKRLASFRDRFGADWLQYKRHLEEHDQVPVMSRSRSAEDITGTPAAADQQSESSDPEQGKPQVSQEEGSSPHLDDTAKEEEPEVQLDEPMEGEQREEEADELMLGEEEDEKVEVDLCQPVLVSQIEGEGDPEPEWIFLRVTAKHVIEVELKAARVLHKLELKCLKNVETSELTWKRM</sequence>